<sequence>MDLHLSIDPDQPLAAQLYRQLREAILGGRLQAGERLPPSRYLAERLQVSRKTVSEAYEQLLAEGFTSTRVGSGTFVSSLAQSAAPTRSAATSLLQPAARWRRLPVAPFDSPVQGWRYNFAGGTVSMRRFPLAAWRTSLQYALRQMSQGSGFYAGVQGQPALRQAIARYLALNRAVRCDWQDLLVTQGAQQGLSLLAQVMLEPGDRVAMEEPGYTPARSCFQSAGAEVIGVPVDDEGLRVDLLPANVRLVYVTPSHQFPLGMPMSLARRLALLEWAREHRVLIIEDDYDGEFRFQGRPLEALQSLDRHGLVAYLGTFSKTLYPQQRVGYLLMPPGLHEALVQAKLLGDRHGDSLQQLALAHFMERGEFARHTRRMQRLYAERREHLLLRLQGDLATWLQPIVPMAGIHLAALLRPGVDPERLASEMRSRSIGLDSLAAFYQGPAQAGLLFGFGCIELDDLQAGLDELRLALQAACQ</sequence>
<dbReference type="InterPro" id="IPR000524">
    <property type="entry name" value="Tscrpt_reg_HTH_GntR"/>
</dbReference>
<dbReference type="PANTHER" id="PTHR46577:SF1">
    <property type="entry name" value="HTH-TYPE TRANSCRIPTIONAL REGULATORY PROTEIN GABR"/>
    <property type="match status" value="1"/>
</dbReference>
<dbReference type="Gene3D" id="1.10.10.10">
    <property type="entry name" value="Winged helix-like DNA-binding domain superfamily/Winged helix DNA-binding domain"/>
    <property type="match status" value="1"/>
</dbReference>
<feature type="domain" description="HTH gntR-type" evidence="6">
    <location>
        <begin position="11"/>
        <end position="79"/>
    </location>
</feature>
<dbReference type="RefSeq" id="WP_129481777.1">
    <property type="nucleotide sequence ID" value="NZ_CP099397.1"/>
</dbReference>
<evidence type="ECO:0000259" key="6">
    <source>
        <dbReference type="PROSITE" id="PS50949"/>
    </source>
</evidence>
<dbReference type="Proteomes" id="UP001054897">
    <property type="component" value="Chromosome"/>
</dbReference>
<protein>
    <submittedName>
        <fullName evidence="7">PLP-dependent aminotransferase family protein</fullName>
    </submittedName>
</protein>
<name>A0ABY5A599_9GAMM</name>
<gene>
    <name evidence="7" type="ORF">L1F06_019625</name>
</gene>
<dbReference type="SUPFAM" id="SSF46785">
    <property type="entry name" value="Winged helix' DNA-binding domain"/>
    <property type="match status" value="1"/>
</dbReference>
<keyword evidence="4" id="KW-0238">DNA-binding</keyword>
<comment type="similarity">
    <text evidence="1">In the C-terminal section; belongs to the class-I pyridoxal-phosphate-dependent aminotransferase family.</text>
</comment>
<dbReference type="GeneID" id="300083226"/>
<accession>A0ABY5A599</accession>
<dbReference type="SUPFAM" id="SSF53383">
    <property type="entry name" value="PLP-dependent transferases"/>
    <property type="match status" value="1"/>
</dbReference>
<evidence type="ECO:0000256" key="4">
    <source>
        <dbReference type="ARBA" id="ARBA00023125"/>
    </source>
</evidence>
<dbReference type="InterPro" id="IPR015424">
    <property type="entry name" value="PyrdxlP-dep_Trfase"/>
</dbReference>
<keyword evidence="8" id="KW-1185">Reference proteome</keyword>
<dbReference type="EMBL" id="CP099397">
    <property type="protein sequence ID" value="USR38861.1"/>
    <property type="molecule type" value="Genomic_DNA"/>
</dbReference>
<dbReference type="PANTHER" id="PTHR46577">
    <property type="entry name" value="HTH-TYPE TRANSCRIPTIONAL REGULATORY PROTEIN GABR"/>
    <property type="match status" value="1"/>
</dbReference>
<dbReference type="GO" id="GO:0008483">
    <property type="term" value="F:transaminase activity"/>
    <property type="evidence" value="ECO:0007669"/>
    <property type="project" value="UniProtKB-KW"/>
</dbReference>
<dbReference type="PROSITE" id="PS50949">
    <property type="entry name" value="HTH_GNTR"/>
    <property type="match status" value="1"/>
</dbReference>
<dbReference type="CDD" id="cd00609">
    <property type="entry name" value="AAT_like"/>
    <property type="match status" value="1"/>
</dbReference>
<evidence type="ECO:0000256" key="1">
    <source>
        <dbReference type="ARBA" id="ARBA00005384"/>
    </source>
</evidence>
<dbReference type="InterPro" id="IPR036390">
    <property type="entry name" value="WH_DNA-bd_sf"/>
</dbReference>
<dbReference type="InterPro" id="IPR015421">
    <property type="entry name" value="PyrdxlP-dep_Trfase_major"/>
</dbReference>
<evidence type="ECO:0000256" key="5">
    <source>
        <dbReference type="ARBA" id="ARBA00023163"/>
    </source>
</evidence>
<keyword evidence="7" id="KW-0032">Aminotransferase</keyword>
<proteinExistence type="inferred from homology"/>
<dbReference type="Pfam" id="PF00392">
    <property type="entry name" value="GntR"/>
    <property type="match status" value="1"/>
</dbReference>
<keyword evidence="7" id="KW-0808">Transferase</keyword>
<keyword evidence="2" id="KW-0663">Pyridoxal phosphate</keyword>
<evidence type="ECO:0000256" key="3">
    <source>
        <dbReference type="ARBA" id="ARBA00023015"/>
    </source>
</evidence>
<dbReference type="CDD" id="cd07377">
    <property type="entry name" value="WHTH_GntR"/>
    <property type="match status" value="1"/>
</dbReference>
<keyword evidence="5" id="KW-0804">Transcription</keyword>
<evidence type="ECO:0000256" key="2">
    <source>
        <dbReference type="ARBA" id="ARBA00022898"/>
    </source>
</evidence>
<evidence type="ECO:0000313" key="8">
    <source>
        <dbReference type="Proteomes" id="UP001054897"/>
    </source>
</evidence>
<dbReference type="Gene3D" id="3.40.640.10">
    <property type="entry name" value="Type I PLP-dependent aspartate aminotransferase-like (Major domain)"/>
    <property type="match status" value="1"/>
</dbReference>
<evidence type="ECO:0000313" key="7">
    <source>
        <dbReference type="EMBL" id="USR38861.1"/>
    </source>
</evidence>
<dbReference type="InterPro" id="IPR051446">
    <property type="entry name" value="HTH_trans_reg/aminotransferase"/>
</dbReference>
<dbReference type="SMART" id="SM00345">
    <property type="entry name" value="HTH_GNTR"/>
    <property type="match status" value="1"/>
</dbReference>
<dbReference type="PRINTS" id="PR00035">
    <property type="entry name" value="HTHGNTR"/>
</dbReference>
<keyword evidence="3" id="KW-0805">Transcription regulation</keyword>
<dbReference type="InterPro" id="IPR036388">
    <property type="entry name" value="WH-like_DNA-bd_sf"/>
</dbReference>
<reference evidence="7" key="1">
    <citation type="submission" date="2022-06" db="EMBL/GenBank/DDBJ databases">
        <title>Complete genome of Pseudomonas hydrolytica DSWY01T.</title>
        <authorList>
            <person name="Jung J."/>
            <person name="Jeon C.O."/>
        </authorList>
    </citation>
    <scope>NUCLEOTIDE SEQUENCE</scope>
    <source>
        <strain evidence="7">DSWY01</strain>
    </source>
</reference>
<dbReference type="InterPro" id="IPR004839">
    <property type="entry name" value="Aminotransferase_I/II_large"/>
</dbReference>
<organism evidence="7 8">
    <name type="scientific">Ectopseudomonas hydrolytica</name>
    <dbReference type="NCBI Taxonomy" id="2493633"/>
    <lineage>
        <taxon>Bacteria</taxon>
        <taxon>Pseudomonadati</taxon>
        <taxon>Pseudomonadota</taxon>
        <taxon>Gammaproteobacteria</taxon>
        <taxon>Pseudomonadales</taxon>
        <taxon>Pseudomonadaceae</taxon>
        <taxon>Ectopseudomonas</taxon>
    </lineage>
</organism>
<dbReference type="Pfam" id="PF00155">
    <property type="entry name" value="Aminotran_1_2"/>
    <property type="match status" value="1"/>
</dbReference>